<dbReference type="NCBIfam" id="TIGR04183">
    <property type="entry name" value="Por_Secre_tail"/>
    <property type="match status" value="1"/>
</dbReference>
<dbReference type="SMART" id="SM00060">
    <property type="entry name" value="FN3"/>
    <property type="match status" value="1"/>
</dbReference>
<protein>
    <submittedName>
        <fullName evidence="2">T9SS type A sorting domain-containing protein</fullName>
    </submittedName>
</protein>
<evidence type="ECO:0000313" key="2">
    <source>
        <dbReference type="EMBL" id="TGE25812.1"/>
    </source>
</evidence>
<dbReference type="InterPro" id="IPR026444">
    <property type="entry name" value="Secre_tail"/>
</dbReference>
<dbReference type="Proteomes" id="UP000297549">
    <property type="component" value="Unassembled WGS sequence"/>
</dbReference>
<gene>
    <name evidence="2" type="ORF">E5K00_11660</name>
</gene>
<proteinExistence type="predicted"/>
<evidence type="ECO:0000259" key="1">
    <source>
        <dbReference type="SMART" id="SM00060"/>
    </source>
</evidence>
<dbReference type="InterPro" id="IPR036116">
    <property type="entry name" value="FN3_sf"/>
</dbReference>
<dbReference type="SUPFAM" id="SSF49265">
    <property type="entry name" value="Fibronectin type III"/>
    <property type="match status" value="1"/>
</dbReference>
<keyword evidence="3" id="KW-1185">Reference proteome</keyword>
<dbReference type="Gene3D" id="2.60.40.10">
    <property type="entry name" value="Immunoglobulins"/>
    <property type="match status" value="1"/>
</dbReference>
<name>A0A4Z0QAT4_9BACT</name>
<organism evidence="2 3">
    <name type="scientific">Hymenobacter aquaticus</name>
    <dbReference type="NCBI Taxonomy" id="1867101"/>
    <lineage>
        <taxon>Bacteria</taxon>
        <taxon>Pseudomonadati</taxon>
        <taxon>Bacteroidota</taxon>
        <taxon>Cytophagia</taxon>
        <taxon>Cytophagales</taxon>
        <taxon>Hymenobacteraceae</taxon>
        <taxon>Hymenobacter</taxon>
    </lineage>
</organism>
<feature type="domain" description="Fibronectin type-III" evidence="1">
    <location>
        <begin position="347"/>
        <end position="440"/>
    </location>
</feature>
<dbReference type="OrthoDB" id="863479at2"/>
<accession>A0A4Z0QAT4</accession>
<dbReference type="CDD" id="cd00063">
    <property type="entry name" value="FN3"/>
    <property type="match status" value="1"/>
</dbReference>
<dbReference type="Pfam" id="PF18962">
    <property type="entry name" value="Por_Secre_tail"/>
    <property type="match status" value="1"/>
</dbReference>
<comment type="caution">
    <text evidence="2">The sequence shown here is derived from an EMBL/GenBank/DDBJ whole genome shotgun (WGS) entry which is preliminary data.</text>
</comment>
<dbReference type="InterPro" id="IPR013783">
    <property type="entry name" value="Ig-like_fold"/>
</dbReference>
<dbReference type="EMBL" id="SRLC01000001">
    <property type="protein sequence ID" value="TGE25812.1"/>
    <property type="molecule type" value="Genomic_DNA"/>
</dbReference>
<dbReference type="InterPro" id="IPR003961">
    <property type="entry name" value="FN3_dom"/>
</dbReference>
<dbReference type="AlphaFoldDB" id="A0A4Z0QAT4"/>
<sequence length="534" mass="55947">MSSRCGWRRGPPTPCSCAVRCLRANMWCRPARPAASGSVPTCSSAANCFSLTRSHHPIPPPMKSLSTLLHQATPKRLARLTALAALLAVSSHAAQAQLDMSRYRWTTSTAASLATSRTGAAIDMSTGTTQLFGPGATNVPGSTFQPIGFDLWFYGQRFSQFSATTTGLVSLAEENLVVAATLTGGLERFAAFHRAFAAADVATIGPSSTGKIHYKTTGTAPNRVLVVEYLNLGVLANSGTVDATYQMRFYETSNVIEYVYGSMNIGSTGANKGFQVGMTHKVDATTTPPTYNTIYVATSIPEARYNVAAFSGVNAQAAGPILALTSSTAAQRRSFTFDPTPTTAAPLPAPANLTATAAGASINVSFSDGADEIAYEVYYSTSGANFGLNPTATANTPDYGRVQVLSPAAGITTVTANIPGLRPNTPYFIKVFALREALSAASTATATTVLGTRSAALTAALQVHPNPSTGSFTLDIQDRTVQTWQVQDLQGRVVAQGTALPGRQQLALPRLAAGVYLLQVQAPAGVGTRKIMIQ</sequence>
<reference evidence="2 3" key="1">
    <citation type="submission" date="2019-04" db="EMBL/GenBank/DDBJ databases">
        <authorList>
            <person name="Feng G."/>
            <person name="Zhang J."/>
            <person name="Zhu H."/>
        </authorList>
    </citation>
    <scope>NUCLEOTIDE SEQUENCE [LARGE SCALE GENOMIC DNA]</scope>
    <source>
        <strain evidence="2 3">JCM 31653</strain>
    </source>
</reference>
<evidence type="ECO:0000313" key="3">
    <source>
        <dbReference type="Proteomes" id="UP000297549"/>
    </source>
</evidence>